<gene>
    <name evidence="1" type="ORF">LTRI10_LOCUS51190</name>
</gene>
<evidence type="ECO:0000313" key="1">
    <source>
        <dbReference type="EMBL" id="CAL1411858.1"/>
    </source>
</evidence>
<dbReference type="AlphaFoldDB" id="A0AAV2GMA1"/>
<proteinExistence type="predicted"/>
<dbReference type="EMBL" id="OZ034822">
    <property type="protein sequence ID" value="CAL1411858.1"/>
    <property type="molecule type" value="Genomic_DNA"/>
</dbReference>
<evidence type="ECO:0000313" key="2">
    <source>
        <dbReference type="Proteomes" id="UP001497516"/>
    </source>
</evidence>
<accession>A0AAV2GMA1</accession>
<sequence length="86" mass="9913">MEMLLIREDLEEDCEATIARFLQGLSRLIINLVEIQPFVELYDLVAMAAKLRGHNEATLKEGSYLPQVHQGHEFLLLQTLCQPYQN</sequence>
<protein>
    <submittedName>
        <fullName evidence="1">Uncharacterized protein</fullName>
    </submittedName>
</protein>
<keyword evidence="2" id="KW-1185">Reference proteome</keyword>
<name>A0AAV2GMA1_9ROSI</name>
<organism evidence="1 2">
    <name type="scientific">Linum trigynum</name>
    <dbReference type="NCBI Taxonomy" id="586398"/>
    <lineage>
        <taxon>Eukaryota</taxon>
        <taxon>Viridiplantae</taxon>
        <taxon>Streptophyta</taxon>
        <taxon>Embryophyta</taxon>
        <taxon>Tracheophyta</taxon>
        <taxon>Spermatophyta</taxon>
        <taxon>Magnoliopsida</taxon>
        <taxon>eudicotyledons</taxon>
        <taxon>Gunneridae</taxon>
        <taxon>Pentapetalae</taxon>
        <taxon>rosids</taxon>
        <taxon>fabids</taxon>
        <taxon>Malpighiales</taxon>
        <taxon>Linaceae</taxon>
        <taxon>Linum</taxon>
    </lineage>
</organism>
<dbReference type="Proteomes" id="UP001497516">
    <property type="component" value="Chromosome 9"/>
</dbReference>
<reference evidence="1 2" key="1">
    <citation type="submission" date="2024-04" db="EMBL/GenBank/DDBJ databases">
        <authorList>
            <person name="Fracassetti M."/>
        </authorList>
    </citation>
    <scope>NUCLEOTIDE SEQUENCE [LARGE SCALE GENOMIC DNA]</scope>
</reference>